<keyword evidence="2" id="KW-1185">Reference proteome</keyword>
<reference evidence="2" key="1">
    <citation type="submission" date="2015-01" db="EMBL/GenBank/DDBJ databases">
        <authorList>
            <person name="Paterson Steve"/>
        </authorList>
    </citation>
    <scope>NUCLEOTIDE SEQUENCE [LARGE SCALE GENOMIC DNA]</scope>
    <source>
        <strain evidence="2">OBR1</strain>
    </source>
</reference>
<name>A0A0G4K2G3_9GAMM</name>
<evidence type="ECO:0000313" key="1">
    <source>
        <dbReference type="EMBL" id="CPR21340.1"/>
    </source>
</evidence>
<sequence>MNAESGILPGSAFLVSIPDRREHKFHQPECVTALRNKKTRRRLADWLSE</sequence>
<proteinExistence type="predicted"/>
<gene>
    <name evidence="1" type="ORF">BN1221_04830</name>
</gene>
<dbReference type="AlphaFoldDB" id="A0A0G4K2G3"/>
<accession>A0A0G4K2G3</accession>
<dbReference type="EMBL" id="CGIG01000001">
    <property type="protein sequence ID" value="CPR21340.1"/>
    <property type="molecule type" value="Genomic_DNA"/>
</dbReference>
<evidence type="ECO:0000313" key="2">
    <source>
        <dbReference type="Proteomes" id="UP000044377"/>
    </source>
</evidence>
<protein>
    <submittedName>
        <fullName evidence="1">Uncharacterized protein</fullName>
    </submittedName>
</protein>
<dbReference type="Proteomes" id="UP000044377">
    <property type="component" value="Unassembled WGS sequence"/>
</dbReference>
<organism evidence="1 2">
    <name type="scientific">Brenneria goodwinii</name>
    <dbReference type="NCBI Taxonomy" id="1109412"/>
    <lineage>
        <taxon>Bacteria</taxon>
        <taxon>Pseudomonadati</taxon>
        <taxon>Pseudomonadota</taxon>
        <taxon>Gammaproteobacteria</taxon>
        <taxon>Enterobacterales</taxon>
        <taxon>Pectobacteriaceae</taxon>
        <taxon>Brenneria</taxon>
    </lineage>
</organism>